<keyword evidence="5" id="KW-1185">Reference proteome</keyword>
<dbReference type="EMBL" id="BSQG01000001">
    <property type="protein sequence ID" value="GLU46167.1"/>
    <property type="molecule type" value="Genomic_DNA"/>
</dbReference>
<dbReference type="InterPro" id="IPR002935">
    <property type="entry name" value="SAM_O-MeTrfase"/>
</dbReference>
<dbReference type="Proteomes" id="UP001165092">
    <property type="component" value="Unassembled WGS sequence"/>
</dbReference>
<keyword evidence="3" id="KW-0949">S-adenosyl-L-methionine</keyword>
<protein>
    <submittedName>
        <fullName evidence="4">O-methyltransferase</fullName>
    </submittedName>
</protein>
<evidence type="ECO:0000313" key="4">
    <source>
        <dbReference type="EMBL" id="GLU46167.1"/>
    </source>
</evidence>
<proteinExistence type="predicted"/>
<dbReference type="PANTHER" id="PTHR10509:SF14">
    <property type="entry name" value="CAFFEOYL-COA O-METHYLTRANSFERASE 3-RELATED"/>
    <property type="match status" value="1"/>
</dbReference>
<dbReference type="PANTHER" id="PTHR10509">
    <property type="entry name" value="O-METHYLTRANSFERASE-RELATED"/>
    <property type="match status" value="1"/>
</dbReference>
<dbReference type="AlphaFoldDB" id="A0A9W6P305"/>
<dbReference type="SUPFAM" id="SSF53335">
    <property type="entry name" value="S-adenosyl-L-methionine-dependent methyltransferases"/>
    <property type="match status" value="1"/>
</dbReference>
<dbReference type="GO" id="GO:0032259">
    <property type="term" value="P:methylation"/>
    <property type="evidence" value="ECO:0007669"/>
    <property type="project" value="UniProtKB-KW"/>
</dbReference>
<evidence type="ECO:0000313" key="5">
    <source>
        <dbReference type="Proteomes" id="UP001165092"/>
    </source>
</evidence>
<dbReference type="PROSITE" id="PS51682">
    <property type="entry name" value="SAM_OMT_I"/>
    <property type="match status" value="1"/>
</dbReference>
<gene>
    <name evidence="4" type="ORF">Nans01_05180</name>
</gene>
<keyword evidence="2" id="KW-0808">Transferase</keyword>
<comment type="caution">
    <text evidence="4">The sequence shown here is derived from an EMBL/GenBank/DDBJ whole genome shotgun (WGS) entry which is preliminary data.</text>
</comment>
<dbReference type="GO" id="GO:0008757">
    <property type="term" value="F:S-adenosylmethionine-dependent methyltransferase activity"/>
    <property type="evidence" value="ECO:0007669"/>
    <property type="project" value="TreeGrafter"/>
</dbReference>
<reference evidence="4" key="1">
    <citation type="submission" date="2023-02" db="EMBL/GenBank/DDBJ databases">
        <title>Nocardiopsis ansamitocini NBRC 112285.</title>
        <authorList>
            <person name="Ichikawa N."/>
            <person name="Sato H."/>
            <person name="Tonouchi N."/>
        </authorList>
    </citation>
    <scope>NUCLEOTIDE SEQUENCE</scope>
    <source>
        <strain evidence="4">NBRC 112285</strain>
    </source>
</reference>
<dbReference type="InterPro" id="IPR029063">
    <property type="entry name" value="SAM-dependent_MTases_sf"/>
</dbReference>
<organism evidence="4 5">
    <name type="scientific">Nocardiopsis ansamitocini</name>
    <dbReference type="NCBI Taxonomy" id="1670832"/>
    <lineage>
        <taxon>Bacteria</taxon>
        <taxon>Bacillati</taxon>
        <taxon>Actinomycetota</taxon>
        <taxon>Actinomycetes</taxon>
        <taxon>Streptosporangiales</taxon>
        <taxon>Nocardiopsidaceae</taxon>
        <taxon>Nocardiopsis</taxon>
    </lineage>
</organism>
<dbReference type="GO" id="GO:0008171">
    <property type="term" value="F:O-methyltransferase activity"/>
    <property type="evidence" value="ECO:0007669"/>
    <property type="project" value="InterPro"/>
</dbReference>
<name>A0A9W6P305_9ACTN</name>
<accession>A0A9W6P305</accession>
<sequence length="225" mass="24518">MSYADGVTRISESLSPQLHDYLVEHSSPVDQVLLDLAAETERRFPDRAGMQIGAEQGLFMTALTRLSGARDAVEVGTFTGYSSICLARGLPADGRLLACDISEEWTSVAHDYWRRAGVADRIELKLAPALETLRALAGQPQFDLAFIDADKEGYIGYWEELVPRIRPGGALLVDNVLSHGRVIDPAENGSAVQGIRDFNDHALADSRVDLVMLPIGDGLTLARKK</sequence>
<evidence type="ECO:0000256" key="2">
    <source>
        <dbReference type="ARBA" id="ARBA00022679"/>
    </source>
</evidence>
<evidence type="ECO:0000256" key="1">
    <source>
        <dbReference type="ARBA" id="ARBA00022603"/>
    </source>
</evidence>
<dbReference type="Pfam" id="PF01596">
    <property type="entry name" value="Methyltransf_3"/>
    <property type="match status" value="1"/>
</dbReference>
<dbReference type="Gene3D" id="3.40.50.150">
    <property type="entry name" value="Vaccinia Virus protein VP39"/>
    <property type="match status" value="1"/>
</dbReference>
<evidence type="ECO:0000256" key="3">
    <source>
        <dbReference type="ARBA" id="ARBA00022691"/>
    </source>
</evidence>
<dbReference type="InterPro" id="IPR050362">
    <property type="entry name" value="Cation-dep_OMT"/>
</dbReference>
<keyword evidence="1" id="KW-0489">Methyltransferase</keyword>